<evidence type="ECO:0000313" key="3">
    <source>
        <dbReference type="Proteomes" id="UP001617351"/>
    </source>
</evidence>
<dbReference type="Gene3D" id="2.40.50.140">
    <property type="entry name" value="Nucleic acid-binding proteins"/>
    <property type="match status" value="1"/>
</dbReference>
<organism evidence="2 3">
    <name type="scientific">Streptomyces toxytricini</name>
    <name type="common">Actinomyces toxytricini</name>
    <dbReference type="NCBI Taxonomy" id="67369"/>
    <lineage>
        <taxon>Bacteria</taxon>
        <taxon>Bacillati</taxon>
        <taxon>Actinomycetota</taxon>
        <taxon>Actinomycetes</taxon>
        <taxon>Kitasatosporales</taxon>
        <taxon>Streptomycetaceae</taxon>
        <taxon>Streptomyces</taxon>
    </lineage>
</organism>
<keyword evidence="3" id="KW-1185">Reference proteome</keyword>
<name>A0ABW8ERQ7_STRT5</name>
<sequence>MPLRPDAARQVAEHLSAAGPGHPWTGVTLASAWGSRNVLDVSLVRPDLVAEVSADRAVDQGVFRHPLRFQRIRLDVTADDVPPFGQGLAAAAG</sequence>
<feature type="region of interest" description="Disordered" evidence="1">
    <location>
        <begin position="1"/>
        <end position="21"/>
    </location>
</feature>
<dbReference type="RefSeq" id="WP_402387983.1">
    <property type="nucleotide sequence ID" value="NZ_JBIUYY010000027.1"/>
</dbReference>
<dbReference type="Proteomes" id="UP001617351">
    <property type="component" value="Unassembled WGS sequence"/>
</dbReference>
<comment type="caution">
    <text evidence="2">The sequence shown here is derived from an EMBL/GenBank/DDBJ whole genome shotgun (WGS) entry which is preliminary data.</text>
</comment>
<reference evidence="2 3" key="1">
    <citation type="submission" date="2024-10" db="EMBL/GenBank/DDBJ databases">
        <title>The Natural Products Discovery Center: Release of the First 8490 Sequenced Strains for Exploring Actinobacteria Biosynthetic Diversity.</title>
        <authorList>
            <person name="Kalkreuter E."/>
            <person name="Kautsar S.A."/>
            <person name="Yang D."/>
            <person name="Bader C.D."/>
            <person name="Teijaro C.N."/>
            <person name="Fluegel L."/>
            <person name="Davis C.M."/>
            <person name="Simpson J.R."/>
            <person name="Lauterbach L."/>
            <person name="Steele A.D."/>
            <person name="Gui C."/>
            <person name="Meng S."/>
            <person name="Li G."/>
            <person name="Viehrig K."/>
            <person name="Ye F."/>
            <person name="Su P."/>
            <person name="Kiefer A.F."/>
            <person name="Nichols A."/>
            <person name="Cepeda A.J."/>
            <person name="Yan W."/>
            <person name="Fan B."/>
            <person name="Jiang Y."/>
            <person name="Adhikari A."/>
            <person name="Zheng C.-J."/>
            <person name="Schuster L."/>
            <person name="Cowan T.M."/>
            <person name="Smanski M.J."/>
            <person name="Chevrette M.G."/>
            <person name="De Carvalho L.P.S."/>
            <person name="Shen B."/>
        </authorList>
    </citation>
    <scope>NUCLEOTIDE SEQUENCE [LARGE SCALE GENOMIC DNA]</scope>
    <source>
        <strain evidence="2 3">NPDC087220</strain>
    </source>
</reference>
<dbReference type="EMBL" id="JBIUYY010000027">
    <property type="protein sequence ID" value="MFJ2825963.1"/>
    <property type="molecule type" value="Genomic_DNA"/>
</dbReference>
<evidence type="ECO:0000313" key="2">
    <source>
        <dbReference type="EMBL" id="MFJ2825963.1"/>
    </source>
</evidence>
<evidence type="ECO:0000256" key="1">
    <source>
        <dbReference type="SAM" id="MobiDB-lite"/>
    </source>
</evidence>
<accession>A0ABW8ERQ7</accession>
<gene>
    <name evidence="2" type="ORF">ACIO7M_33400</name>
</gene>
<dbReference type="InterPro" id="IPR012340">
    <property type="entry name" value="NA-bd_OB-fold"/>
</dbReference>
<proteinExistence type="predicted"/>
<protein>
    <submittedName>
        <fullName evidence="2">Uncharacterized protein</fullName>
    </submittedName>
</protein>